<name>A0ABT8KWQ6_9BACT</name>
<dbReference type="InterPro" id="IPR041698">
    <property type="entry name" value="Methyltransf_25"/>
</dbReference>
<dbReference type="Gene3D" id="3.40.50.150">
    <property type="entry name" value="Vaccinia Virus protein VP39"/>
    <property type="match status" value="1"/>
</dbReference>
<protein>
    <submittedName>
        <fullName evidence="3">Class I SAM-dependent methyltransferase</fullName>
        <ecNumber evidence="3">2.1.-.-</ecNumber>
    </submittedName>
</protein>
<dbReference type="Pfam" id="PF13649">
    <property type="entry name" value="Methyltransf_25"/>
    <property type="match status" value="1"/>
</dbReference>
<proteinExistence type="predicted"/>
<dbReference type="InterPro" id="IPR030373">
    <property type="entry name" value="PABS_CS"/>
</dbReference>
<gene>
    <name evidence="3" type="ORF">QQ008_21835</name>
</gene>
<reference evidence="3" key="1">
    <citation type="submission" date="2023-06" db="EMBL/GenBank/DDBJ databases">
        <title>Genomic of Parafulvivirga corallium.</title>
        <authorList>
            <person name="Wang G."/>
        </authorList>
    </citation>
    <scope>NUCLEOTIDE SEQUENCE</scope>
    <source>
        <strain evidence="3">BMA10</strain>
    </source>
</reference>
<dbReference type="PROSITE" id="PS01330">
    <property type="entry name" value="PABS_1"/>
    <property type="match status" value="1"/>
</dbReference>
<dbReference type="EMBL" id="JAUJEA010000009">
    <property type="protein sequence ID" value="MDN5204048.1"/>
    <property type="molecule type" value="Genomic_DNA"/>
</dbReference>
<evidence type="ECO:0000259" key="2">
    <source>
        <dbReference type="Pfam" id="PF13649"/>
    </source>
</evidence>
<keyword evidence="3" id="KW-0489">Methyltransferase</keyword>
<accession>A0ABT8KWQ6</accession>
<dbReference type="PANTHER" id="PTHR43861">
    <property type="entry name" value="TRANS-ACONITATE 2-METHYLTRANSFERASE-RELATED"/>
    <property type="match status" value="1"/>
</dbReference>
<dbReference type="GO" id="GO:0032259">
    <property type="term" value="P:methylation"/>
    <property type="evidence" value="ECO:0007669"/>
    <property type="project" value="UniProtKB-KW"/>
</dbReference>
<dbReference type="InterPro" id="IPR029063">
    <property type="entry name" value="SAM-dependent_MTases_sf"/>
</dbReference>
<dbReference type="SUPFAM" id="SSF53335">
    <property type="entry name" value="S-adenosyl-L-methionine-dependent methyltransferases"/>
    <property type="match status" value="1"/>
</dbReference>
<comment type="caution">
    <text evidence="3">The sequence shown here is derived from an EMBL/GenBank/DDBJ whole genome shotgun (WGS) entry which is preliminary data.</text>
</comment>
<feature type="domain" description="Methyltransferase" evidence="2">
    <location>
        <begin position="44"/>
        <end position="139"/>
    </location>
</feature>
<keyword evidence="4" id="KW-1185">Reference proteome</keyword>
<evidence type="ECO:0000256" key="1">
    <source>
        <dbReference type="ARBA" id="ARBA00022679"/>
    </source>
</evidence>
<dbReference type="CDD" id="cd02440">
    <property type="entry name" value="AdoMet_MTases"/>
    <property type="match status" value="1"/>
</dbReference>
<evidence type="ECO:0000313" key="3">
    <source>
        <dbReference type="EMBL" id="MDN5204048.1"/>
    </source>
</evidence>
<organism evidence="3 4">
    <name type="scientific">Splendidivirga corallicola</name>
    <dbReference type="NCBI Taxonomy" id="3051826"/>
    <lineage>
        <taxon>Bacteria</taxon>
        <taxon>Pseudomonadati</taxon>
        <taxon>Bacteroidota</taxon>
        <taxon>Cytophagia</taxon>
        <taxon>Cytophagales</taxon>
        <taxon>Splendidivirgaceae</taxon>
        <taxon>Splendidivirga</taxon>
    </lineage>
</organism>
<dbReference type="Proteomes" id="UP001172082">
    <property type="component" value="Unassembled WGS sequence"/>
</dbReference>
<keyword evidence="1 3" id="KW-0808">Transferase</keyword>
<dbReference type="GO" id="GO:0008168">
    <property type="term" value="F:methyltransferase activity"/>
    <property type="evidence" value="ECO:0007669"/>
    <property type="project" value="UniProtKB-KW"/>
</dbReference>
<evidence type="ECO:0000313" key="4">
    <source>
        <dbReference type="Proteomes" id="UP001172082"/>
    </source>
</evidence>
<sequence>MSKRSNDFDRIAPFYDILAKLVFGNAMKKAQTAFLDKIPSNSKVLIIGGGTGWILVELFERLSNVQVVYVESSAEMLSLTNSRLMKAWQAKVKFIHGNQCDIEQDHFDVIITHFFLDLFKEDKVSHIINTLKATLKPNGKWLFCDFELNNVHSKYWQKILVRTMINFFKLTTNLEANKLIDLREHLKSCGLKQVESRRFYKKMIVSCIFEPQ</sequence>
<dbReference type="RefSeq" id="WP_346754072.1">
    <property type="nucleotide sequence ID" value="NZ_JAUJEA010000009.1"/>
</dbReference>
<dbReference type="EC" id="2.1.-.-" evidence="3"/>